<comment type="caution">
    <text evidence="11">The sequence shown here is derived from an EMBL/GenBank/DDBJ whole genome shotgun (WGS) entry which is preliminary data.</text>
</comment>
<dbReference type="CDD" id="cd11030">
    <property type="entry name" value="CYP105-like"/>
    <property type="match status" value="1"/>
</dbReference>
<keyword evidence="6 9" id="KW-0408">Iron</keyword>
<dbReference type="PRINTS" id="PR00359">
    <property type="entry name" value="BP450"/>
</dbReference>
<comment type="function">
    <text evidence="8">Involved in the coupling of aromatic side chains of the heptapeptide of vancomycin.</text>
</comment>
<dbReference type="EMBL" id="JACGZW010000015">
    <property type="protein sequence ID" value="MBB1158729.1"/>
    <property type="molecule type" value="Genomic_DNA"/>
</dbReference>
<keyword evidence="4 9" id="KW-0479">Metal-binding</keyword>
<dbReference type="PANTHER" id="PTHR46696:SF1">
    <property type="entry name" value="CYTOCHROME P450 YJIB-RELATED"/>
    <property type="match status" value="1"/>
</dbReference>
<dbReference type="AlphaFoldDB" id="A0A7W3ZF78"/>
<dbReference type="InterPro" id="IPR017972">
    <property type="entry name" value="Cyt_P450_CS"/>
</dbReference>
<keyword evidence="5 9" id="KW-0560">Oxidoreductase</keyword>
<dbReference type="GO" id="GO:0020037">
    <property type="term" value="F:heme binding"/>
    <property type="evidence" value="ECO:0007669"/>
    <property type="project" value="InterPro"/>
</dbReference>
<evidence type="ECO:0000256" key="3">
    <source>
        <dbReference type="ARBA" id="ARBA00022617"/>
    </source>
</evidence>
<dbReference type="GO" id="GO:0016705">
    <property type="term" value="F:oxidoreductase activity, acting on paired donors, with incorporation or reduction of molecular oxygen"/>
    <property type="evidence" value="ECO:0007669"/>
    <property type="project" value="InterPro"/>
</dbReference>
<dbReference type="RefSeq" id="WP_182895469.1">
    <property type="nucleotide sequence ID" value="NZ_JACGZW010000015.1"/>
</dbReference>
<feature type="region of interest" description="Disordered" evidence="10">
    <location>
        <begin position="1"/>
        <end position="33"/>
    </location>
</feature>
<gene>
    <name evidence="11" type="ORF">H4281_36770</name>
</gene>
<name>A0A7W3ZF78_9PSEU</name>
<evidence type="ECO:0000256" key="9">
    <source>
        <dbReference type="RuleBase" id="RU000461"/>
    </source>
</evidence>
<dbReference type="InterPro" id="IPR002397">
    <property type="entry name" value="Cyt_P450_B"/>
</dbReference>
<evidence type="ECO:0000256" key="5">
    <source>
        <dbReference type="ARBA" id="ARBA00023002"/>
    </source>
</evidence>
<keyword evidence="7 9" id="KW-0503">Monooxygenase</keyword>
<dbReference type="InterPro" id="IPR001128">
    <property type="entry name" value="Cyt_P450"/>
</dbReference>
<comment type="pathway">
    <text evidence="1">Antibiotic biosynthesis; vancomycin biosynthesis.</text>
</comment>
<comment type="similarity">
    <text evidence="2 9">Belongs to the cytochrome P450 family.</text>
</comment>
<sequence length="418" mass="45893">MPTSPETPALPTTRPPAFPTTRPPALPTTRPPGCPFDPPAGYAALRETSPVSRIRCPAGFETWLVTRYDDVRAVLADPALSSRGASSAHVKADLDPYEEADPGSIIQLDGAEHARLRKMVVAEFTVRRVERLREYVREQVERHLDAMLAKPGRADLVQDFALPIPSLAICELLGVPYADRELFQRQSSLLVSTDQEAGTTDQAFHELAGYLGKLFAGKQQDPRDDLFSKLIVRAEAAGESLDLDELIMLGLSLLVAGHETTANMIALSTLVLLEHPEQRAQALADPPRAVEELLRYLSVVQFGVLRYATEEVEVGGQTIAAGDWLIAALNSANRDEDRYPHADQLDFARESPRTHVAFGFGAHQCVGQQLARVEMQEALTALFRRVPGLRLAVPKESLAYKHNTLVYGPEELPVAWSA</sequence>
<dbReference type="Proteomes" id="UP000526734">
    <property type="component" value="Unassembled WGS sequence"/>
</dbReference>
<organism evidence="11 12">
    <name type="scientific">Amycolatopsis dendrobii</name>
    <dbReference type="NCBI Taxonomy" id="2760662"/>
    <lineage>
        <taxon>Bacteria</taxon>
        <taxon>Bacillati</taxon>
        <taxon>Actinomycetota</taxon>
        <taxon>Actinomycetes</taxon>
        <taxon>Pseudonocardiales</taxon>
        <taxon>Pseudonocardiaceae</taxon>
        <taxon>Amycolatopsis</taxon>
    </lineage>
</organism>
<evidence type="ECO:0000256" key="6">
    <source>
        <dbReference type="ARBA" id="ARBA00023004"/>
    </source>
</evidence>
<dbReference type="PROSITE" id="PS00086">
    <property type="entry name" value="CYTOCHROME_P450"/>
    <property type="match status" value="1"/>
</dbReference>
<feature type="compositionally biased region" description="Pro residues" evidence="10">
    <location>
        <begin position="13"/>
        <end position="33"/>
    </location>
</feature>
<evidence type="ECO:0000313" key="12">
    <source>
        <dbReference type="Proteomes" id="UP000526734"/>
    </source>
</evidence>
<evidence type="ECO:0000256" key="8">
    <source>
        <dbReference type="ARBA" id="ARBA00055433"/>
    </source>
</evidence>
<evidence type="ECO:0000256" key="2">
    <source>
        <dbReference type="ARBA" id="ARBA00010617"/>
    </source>
</evidence>
<accession>A0A7W3ZF78</accession>
<reference evidence="11 12" key="1">
    <citation type="submission" date="2020-08" db="EMBL/GenBank/DDBJ databases">
        <title>Amycolatopsis sp. nov. DR6-1 isolated from Dendrobium heterocarpum.</title>
        <authorList>
            <person name="Tedsree N."/>
            <person name="Kuncharoen N."/>
            <person name="Likhitwitayawuid K."/>
            <person name="Tanasupawat S."/>
        </authorList>
    </citation>
    <scope>NUCLEOTIDE SEQUENCE [LARGE SCALE GENOMIC DNA]</scope>
    <source>
        <strain evidence="11 12">DR6-1</strain>
    </source>
</reference>
<dbReference type="GO" id="GO:0005506">
    <property type="term" value="F:iron ion binding"/>
    <property type="evidence" value="ECO:0007669"/>
    <property type="project" value="InterPro"/>
</dbReference>
<evidence type="ECO:0000313" key="11">
    <source>
        <dbReference type="EMBL" id="MBB1158729.1"/>
    </source>
</evidence>
<dbReference type="PANTHER" id="PTHR46696">
    <property type="entry name" value="P450, PUTATIVE (EUROFUNG)-RELATED"/>
    <property type="match status" value="1"/>
</dbReference>
<dbReference type="InterPro" id="IPR036396">
    <property type="entry name" value="Cyt_P450_sf"/>
</dbReference>
<dbReference type="Pfam" id="PF00067">
    <property type="entry name" value="p450"/>
    <property type="match status" value="1"/>
</dbReference>
<evidence type="ECO:0000256" key="10">
    <source>
        <dbReference type="SAM" id="MobiDB-lite"/>
    </source>
</evidence>
<evidence type="ECO:0000256" key="4">
    <source>
        <dbReference type="ARBA" id="ARBA00022723"/>
    </source>
</evidence>
<protein>
    <submittedName>
        <fullName evidence="11">Cytochrome P450</fullName>
    </submittedName>
</protein>
<keyword evidence="12" id="KW-1185">Reference proteome</keyword>
<dbReference type="PRINTS" id="PR00385">
    <property type="entry name" value="P450"/>
</dbReference>
<proteinExistence type="inferred from homology"/>
<evidence type="ECO:0000256" key="1">
    <source>
        <dbReference type="ARBA" id="ARBA00004660"/>
    </source>
</evidence>
<keyword evidence="3 9" id="KW-0349">Heme</keyword>
<dbReference type="FunFam" id="1.10.630.10:FF:000018">
    <property type="entry name" value="Cytochrome P450 monooxygenase"/>
    <property type="match status" value="1"/>
</dbReference>
<dbReference type="GO" id="GO:0004497">
    <property type="term" value="F:monooxygenase activity"/>
    <property type="evidence" value="ECO:0007669"/>
    <property type="project" value="UniProtKB-KW"/>
</dbReference>
<dbReference type="Gene3D" id="1.10.630.10">
    <property type="entry name" value="Cytochrome P450"/>
    <property type="match status" value="1"/>
</dbReference>
<evidence type="ECO:0000256" key="7">
    <source>
        <dbReference type="ARBA" id="ARBA00023033"/>
    </source>
</evidence>
<dbReference type="SUPFAM" id="SSF48264">
    <property type="entry name" value="Cytochrome P450"/>
    <property type="match status" value="1"/>
</dbReference>